<evidence type="ECO:0000313" key="4">
    <source>
        <dbReference type="Proteomes" id="UP000291483"/>
    </source>
</evidence>
<sequence length="114" mass="12026">MTSKPDPKKPLEPLGAAYQPSRREILRPAELVGGAGIGAVFVGLVVLLTTQQLVLTLVSTGITFIVVLMVLALFAMGSKQDAEETADIEQQDDAAVKKQATAEPESPDAPDTTH</sequence>
<keyword evidence="2" id="KW-0812">Transmembrane</keyword>
<feature type="region of interest" description="Disordered" evidence="1">
    <location>
        <begin position="82"/>
        <end position="114"/>
    </location>
</feature>
<evidence type="ECO:0000313" key="3">
    <source>
        <dbReference type="EMBL" id="RZU66998.1"/>
    </source>
</evidence>
<evidence type="ECO:0000256" key="2">
    <source>
        <dbReference type="SAM" id="Phobius"/>
    </source>
</evidence>
<dbReference type="AlphaFoldDB" id="A0A4Q8AQU5"/>
<dbReference type="Proteomes" id="UP000291483">
    <property type="component" value="Unassembled WGS sequence"/>
</dbReference>
<feature type="transmembrane region" description="Helical" evidence="2">
    <location>
        <begin position="54"/>
        <end position="75"/>
    </location>
</feature>
<dbReference type="RefSeq" id="WP_130507111.1">
    <property type="nucleotide sequence ID" value="NZ_SHLC01000001.1"/>
</dbReference>
<keyword evidence="4" id="KW-1185">Reference proteome</keyword>
<keyword evidence="2" id="KW-0472">Membrane</keyword>
<proteinExistence type="predicted"/>
<accession>A0A4Q8AQU5</accession>
<keyword evidence="2" id="KW-1133">Transmembrane helix</keyword>
<dbReference type="EMBL" id="SHLC01000001">
    <property type="protein sequence ID" value="RZU66998.1"/>
    <property type="molecule type" value="Genomic_DNA"/>
</dbReference>
<feature type="transmembrane region" description="Helical" evidence="2">
    <location>
        <begin position="31"/>
        <end position="48"/>
    </location>
</feature>
<protein>
    <submittedName>
        <fullName evidence="3">Uncharacterized protein</fullName>
    </submittedName>
</protein>
<dbReference type="OrthoDB" id="5122984at2"/>
<reference evidence="3 4" key="1">
    <citation type="submission" date="2019-02" db="EMBL/GenBank/DDBJ databases">
        <title>Sequencing the genomes of 1000 actinobacteria strains.</title>
        <authorList>
            <person name="Klenk H.-P."/>
        </authorList>
    </citation>
    <scope>NUCLEOTIDE SEQUENCE [LARGE SCALE GENOMIC DNA]</scope>
    <source>
        <strain evidence="3 4">DSM 18319</strain>
    </source>
</reference>
<feature type="compositionally biased region" description="Acidic residues" evidence="1">
    <location>
        <begin position="83"/>
        <end position="92"/>
    </location>
</feature>
<gene>
    <name evidence="3" type="ORF">EV379_3373</name>
</gene>
<comment type="caution">
    <text evidence="3">The sequence shown here is derived from an EMBL/GenBank/DDBJ whole genome shotgun (WGS) entry which is preliminary data.</text>
</comment>
<evidence type="ECO:0000256" key="1">
    <source>
        <dbReference type="SAM" id="MobiDB-lite"/>
    </source>
</evidence>
<name>A0A4Q8AQU5_9MICO</name>
<organism evidence="3 4">
    <name type="scientific">Microterricola gilva</name>
    <dbReference type="NCBI Taxonomy" id="393267"/>
    <lineage>
        <taxon>Bacteria</taxon>
        <taxon>Bacillati</taxon>
        <taxon>Actinomycetota</taxon>
        <taxon>Actinomycetes</taxon>
        <taxon>Micrococcales</taxon>
        <taxon>Microbacteriaceae</taxon>
        <taxon>Microterricola</taxon>
    </lineage>
</organism>